<organism evidence="1 2">
    <name type="scientific">Carex littledalei</name>
    <dbReference type="NCBI Taxonomy" id="544730"/>
    <lineage>
        <taxon>Eukaryota</taxon>
        <taxon>Viridiplantae</taxon>
        <taxon>Streptophyta</taxon>
        <taxon>Embryophyta</taxon>
        <taxon>Tracheophyta</taxon>
        <taxon>Spermatophyta</taxon>
        <taxon>Magnoliopsida</taxon>
        <taxon>Liliopsida</taxon>
        <taxon>Poales</taxon>
        <taxon>Cyperaceae</taxon>
        <taxon>Cyperoideae</taxon>
        <taxon>Cariceae</taxon>
        <taxon>Carex</taxon>
        <taxon>Carex subgen. Euthyceras</taxon>
    </lineage>
</organism>
<name>A0A833QZG8_9POAL</name>
<dbReference type="Proteomes" id="UP000623129">
    <property type="component" value="Unassembled WGS sequence"/>
</dbReference>
<reference evidence="1" key="1">
    <citation type="submission" date="2020-01" db="EMBL/GenBank/DDBJ databases">
        <title>Genome sequence of Kobresia littledalei, the first chromosome-level genome in the family Cyperaceae.</title>
        <authorList>
            <person name="Qu G."/>
        </authorList>
    </citation>
    <scope>NUCLEOTIDE SEQUENCE</scope>
    <source>
        <strain evidence="1">C.B.Clarke</strain>
        <tissue evidence="1">Leaf</tissue>
    </source>
</reference>
<sequence>MGGYPILGFRVFPINLSIYSLYNFASGNYDALCHGCTSLGTVFTIPPFSSSVPALIHLPSQQFEDDKALPQQVQNQERNLFCNCGTQRLSLQTDLSRLDSHHKLKSEAPYGFRI</sequence>
<gene>
    <name evidence="1" type="ORF">FCM35_KLT07422</name>
</gene>
<evidence type="ECO:0000313" key="1">
    <source>
        <dbReference type="EMBL" id="KAF3327304.1"/>
    </source>
</evidence>
<protein>
    <submittedName>
        <fullName evidence="1">Uncharacterized protein</fullName>
    </submittedName>
</protein>
<evidence type="ECO:0000313" key="2">
    <source>
        <dbReference type="Proteomes" id="UP000623129"/>
    </source>
</evidence>
<comment type="caution">
    <text evidence="1">The sequence shown here is derived from an EMBL/GenBank/DDBJ whole genome shotgun (WGS) entry which is preliminary data.</text>
</comment>
<accession>A0A833QZG8</accession>
<proteinExistence type="predicted"/>
<dbReference type="AlphaFoldDB" id="A0A833QZG8"/>
<keyword evidence="2" id="KW-1185">Reference proteome</keyword>
<dbReference type="EMBL" id="SWLB01000017">
    <property type="protein sequence ID" value="KAF3327304.1"/>
    <property type="molecule type" value="Genomic_DNA"/>
</dbReference>